<keyword evidence="2" id="KW-1185">Reference proteome</keyword>
<proteinExistence type="predicted"/>
<sequence>MNAMLPADVDMIDVMPILPSLNFEQTQKYYTESLGFTAIACCNADCLVLTRGRIELHFWRCADPYLVTNSSVFLRSDNVERLYEDFLGRGADGLVKVREDEDRLVSFHIRDPHGNLLFFGRTRVADLPA</sequence>
<protein>
    <recommendedName>
        <fullName evidence="3">Glyoxalase</fullName>
    </recommendedName>
</protein>
<evidence type="ECO:0000313" key="1">
    <source>
        <dbReference type="EMBL" id="MBP1848653.1"/>
    </source>
</evidence>
<name>A0ABS4DSI3_9HYPH</name>
<accession>A0ABS4DSI3</accession>
<dbReference type="InterPro" id="IPR029068">
    <property type="entry name" value="Glyas_Bleomycin-R_OHBP_Dase"/>
</dbReference>
<evidence type="ECO:0008006" key="3">
    <source>
        <dbReference type="Google" id="ProtNLM"/>
    </source>
</evidence>
<dbReference type="EMBL" id="JAGGJU010000001">
    <property type="protein sequence ID" value="MBP1848653.1"/>
    <property type="molecule type" value="Genomic_DNA"/>
</dbReference>
<dbReference type="RefSeq" id="WP_209941168.1">
    <property type="nucleotide sequence ID" value="NZ_JAGGJU010000001.1"/>
</dbReference>
<reference evidence="1 2" key="1">
    <citation type="submission" date="2021-03" db="EMBL/GenBank/DDBJ databases">
        <title>Genomic Encyclopedia of Type Strains, Phase IV (KMG-IV): sequencing the most valuable type-strain genomes for metagenomic binning, comparative biology and taxonomic classification.</title>
        <authorList>
            <person name="Goeker M."/>
        </authorList>
    </citation>
    <scope>NUCLEOTIDE SEQUENCE [LARGE SCALE GENOMIC DNA]</scope>
    <source>
        <strain evidence="1 2">DSM 21600</strain>
    </source>
</reference>
<comment type="caution">
    <text evidence="1">The sequence shown here is derived from an EMBL/GenBank/DDBJ whole genome shotgun (WGS) entry which is preliminary data.</text>
</comment>
<evidence type="ECO:0000313" key="2">
    <source>
        <dbReference type="Proteomes" id="UP000759443"/>
    </source>
</evidence>
<organism evidence="1 2">
    <name type="scientific">Rhizobium halophytocola</name>
    <dbReference type="NCBI Taxonomy" id="735519"/>
    <lineage>
        <taxon>Bacteria</taxon>
        <taxon>Pseudomonadati</taxon>
        <taxon>Pseudomonadota</taxon>
        <taxon>Alphaproteobacteria</taxon>
        <taxon>Hyphomicrobiales</taxon>
        <taxon>Rhizobiaceae</taxon>
        <taxon>Rhizobium/Agrobacterium group</taxon>
        <taxon>Rhizobium</taxon>
    </lineage>
</organism>
<dbReference type="Proteomes" id="UP000759443">
    <property type="component" value="Unassembled WGS sequence"/>
</dbReference>
<gene>
    <name evidence="1" type="ORF">J2Z17_000070</name>
</gene>
<dbReference type="SUPFAM" id="SSF54593">
    <property type="entry name" value="Glyoxalase/Bleomycin resistance protein/Dihydroxybiphenyl dioxygenase"/>
    <property type="match status" value="1"/>
</dbReference>
<dbReference type="Gene3D" id="3.10.180.10">
    <property type="entry name" value="2,3-Dihydroxybiphenyl 1,2-Dioxygenase, domain 1"/>
    <property type="match status" value="1"/>
</dbReference>